<dbReference type="STRING" id="71717.A0A4Y7SNT2"/>
<protein>
    <recommendedName>
        <fullName evidence="2">Transcription factor TFIIE alpha subunit C-terminal domain-containing protein</fullName>
    </recommendedName>
</protein>
<dbReference type="Pfam" id="PF11521">
    <property type="entry name" value="TFIIE-A_C"/>
    <property type="match status" value="1"/>
</dbReference>
<dbReference type="Proteomes" id="UP000298030">
    <property type="component" value="Unassembled WGS sequence"/>
</dbReference>
<organism evidence="3 4">
    <name type="scientific">Coprinellus micaceus</name>
    <name type="common">Glistening ink-cap mushroom</name>
    <name type="synonym">Coprinus micaceus</name>
    <dbReference type="NCBI Taxonomy" id="71717"/>
    <lineage>
        <taxon>Eukaryota</taxon>
        <taxon>Fungi</taxon>
        <taxon>Dikarya</taxon>
        <taxon>Basidiomycota</taxon>
        <taxon>Agaricomycotina</taxon>
        <taxon>Agaricomycetes</taxon>
        <taxon>Agaricomycetidae</taxon>
        <taxon>Agaricales</taxon>
        <taxon>Agaricineae</taxon>
        <taxon>Psathyrellaceae</taxon>
        <taxon>Coprinellus</taxon>
    </lineage>
</organism>
<feature type="domain" description="Transcription factor TFIIE alpha subunit C-terminal" evidence="2">
    <location>
        <begin position="72"/>
        <end position="111"/>
    </location>
</feature>
<evidence type="ECO:0000256" key="1">
    <source>
        <dbReference type="SAM" id="MobiDB-lite"/>
    </source>
</evidence>
<keyword evidence="4" id="KW-1185">Reference proteome</keyword>
<evidence type="ECO:0000313" key="3">
    <source>
        <dbReference type="EMBL" id="TEB23351.1"/>
    </source>
</evidence>
<accession>A0A4Y7SNT2</accession>
<gene>
    <name evidence="3" type="ORF">FA13DRAFT_1798141</name>
</gene>
<name>A0A4Y7SNT2_COPMI</name>
<evidence type="ECO:0000259" key="2">
    <source>
        <dbReference type="Pfam" id="PF11521"/>
    </source>
</evidence>
<feature type="region of interest" description="Disordered" evidence="1">
    <location>
        <begin position="1"/>
        <end position="41"/>
    </location>
</feature>
<sequence length="114" mass="12592">MLESLSEYRKRSRSIEDVGSAPKTPKIAKTDSNSSVAGLANGFSDHLPAQFATPEFVAPVEPEPHMYAQPPADDPLVYVNGNPKAFSLVTDEDHELMTPEEYTAYFEVYDRVNG</sequence>
<dbReference type="OrthoDB" id="361102at2759"/>
<dbReference type="EMBL" id="QPFP01000079">
    <property type="protein sequence ID" value="TEB23351.1"/>
    <property type="molecule type" value="Genomic_DNA"/>
</dbReference>
<evidence type="ECO:0000313" key="4">
    <source>
        <dbReference type="Proteomes" id="UP000298030"/>
    </source>
</evidence>
<reference evidence="3 4" key="1">
    <citation type="journal article" date="2019" name="Nat. Ecol. Evol.">
        <title>Megaphylogeny resolves global patterns of mushroom evolution.</title>
        <authorList>
            <person name="Varga T."/>
            <person name="Krizsan K."/>
            <person name="Foldi C."/>
            <person name="Dima B."/>
            <person name="Sanchez-Garcia M."/>
            <person name="Sanchez-Ramirez S."/>
            <person name="Szollosi G.J."/>
            <person name="Szarkandi J.G."/>
            <person name="Papp V."/>
            <person name="Albert L."/>
            <person name="Andreopoulos W."/>
            <person name="Angelini C."/>
            <person name="Antonin V."/>
            <person name="Barry K.W."/>
            <person name="Bougher N.L."/>
            <person name="Buchanan P."/>
            <person name="Buyck B."/>
            <person name="Bense V."/>
            <person name="Catcheside P."/>
            <person name="Chovatia M."/>
            <person name="Cooper J."/>
            <person name="Damon W."/>
            <person name="Desjardin D."/>
            <person name="Finy P."/>
            <person name="Geml J."/>
            <person name="Haridas S."/>
            <person name="Hughes K."/>
            <person name="Justo A."/>
            <person name="Karasinski D."/>
            <person name="Kautmanova I."/>
            <person name="Kiss B."/>
            <person name="Kocsube S."/>
            <person name="Kotiranta H."/>
            <person name="LaButti K.M."/>
            <person name="Lechner B.E."/>
            <person name="Liimatainen K."/>
            <person name="Lipzen A."/>
            <person name="Lukacs Z."/>
            <person name="Mihaltcheva S."/>
            <person name="Morgado L.N."/>
            <person name="Niskanen T."/>
            <person name="Noordeloos M.E."/>
            <person name="Ohm R.A."/>
            <person name="Ortiz-Santana B."/>
            <person name="Ovrebo C."/>
            <person name="Racz N."/>
            <person name="Riley R."/>
            <person name="Savchenko A."/>
            <person name="Shiryaev A."/>
            <person name="Soop K."/>
            <person name="Spirin V."/>
            <person name="Szebenyi C."/>
            <person name="Tomsovsky M."/>
            <person name="Tulloss R.E."/>
            <person name="Uehling J."/>
            <person name="Grigoriev I.V."/>
            <person name="Vagvolgyi C."/>
            <person name="Papp T."/>
            <person name="Martin F.M."/>
            <person name="Miettinen O."/>
            <person name="Hibbett D.S."/>
            <person name="Nagy L.G."/>
        </authorList>
    </citation>
    <scope>NUCLEOTIDE SEQUENCE [LARGE SCALE GENOMIC DNA]</scope>
    <source>
        <strain evidence="3 4">FP101781</strain>
    </source>
</reference>
<dbReference type="InterPro" id="IPR021600">
    <property type="entry name" value="TFIIE_asu_C"/>
</dbReference>
<dbReference type="AlphaFoldDB" id="A0A4Y7SNT2"/>
<feature type="compositionally biased region" description="Basic and acidic residues" evidence="1">
    <location>
        <begin position="1"/>
        <end position="16"/>
    </location>
</feature>
<proteinExistence type="predicted"/>
<comment type="caution">
    <text evidence="3">The sequence shown here is derived from an EMBL/GenBank/DDBJ whole genome shotgun (WGS) entry which is preliminary data.</text>
</comment>